<keyword evidence="2" id="KW-0238">DNA-binding</keyword>
<feature type="domain" description="Transcription regulator PadR N-terminal" evidence="1">
    <location>
        <begin position="14"/>
        <end position="81"/>
    </location>
</feature>
<proteinExistence type="predicted"/>
<evidence type="ECO:0000313" key="2">
    <source>
        <dbReference type="EMBL" id="MBA2864411.1"/>
    </source>
</evidence>
<dbReference type="Pfam" id="PF03551">
    <property type="entry name" value="PadR"/>
    <property type="match status" value="1"/>
</dbReference>
<comment type="caution">
    <text evidence="2">The sequence shown here is derived from an EMBL/GenBank/DDBJ whole genome shotgun (WGS) entry which is preliminary data.</text>
</comment>
<dbReference type="CDD" id="cd00090">
    <property type="entry name" value="HTH_ARSR"/>
    <property type="match status" value="1"/>
</dbReference>
<dbReference type="InterPro" id="IPR011991">
    <property type="entry name" value="ArsR-like_HTH"/>
</dbReference>
<dbReference type="RefSeq" id="WP_181505156.1">
    <property type="nucleotide sequence ID" value="NZ_JACDUO010000001.1"/>
</dbReference>
<dbReference type="GO" id="GO:0003677">
    <property type="term" value="F:DNA binding"/>
    <property type="evidence" value="ECO:0007669"/>
    <property type="project" value="UniProtKB-KW"/>
</dbReference>
<reference evidence="2 3" key="1">
    <citation type="submission" date="2020-07" db="EMBL/GenBank/DDBJ databases">
        <title>Genomic Encyclopedia of Type Strains, Phase IV (KMG-V): Genome sequencing to study the core and pangenomes of soil and plant-associated prokaryotes.</title>
        <authorList>
            <person name="Whitman W."/>
        </authorList>
    </citation>
    <scope>NUCLEOTIDE SEQUENCE [LARGE SCALE GENOMIC DNA]</scope>
    <source>
        <strain evidence="2 3">C13</strain>
    </source>
</reference>
<organism evidence="2 3">
    <name type="scientific">Methanococcus maripaludis</name>
    <name type="common">Methanococcus deltae</name>
    <dbReference type="NCBI Taxonomy" id="39152"/>
    <lineage>
        <taxon>Archaea</taxon>
        <taxon>Methanobacteriati</taxon>
        <taxon>Methanobacteriota</taxon>
        <taxon>Methanomada group</taxon>
        <taxon>Methanococci</taxon>
        <taxon>Methanococcales</taxon>
        <taxon>Methanococcaceae</taxon>
        <taxon>Methanococcus</taxon>
    </lineage>
</organism>
<dbReference type="AlphaFoldDB" id="A0A7J9PMU1"/>
<dbReference type="SUPFAM" id="SSF46785">
    <property type="entry name" value="Winged helix' DNA-binding domain"/>
    <property type="match status" value="1"/>
</dbReference>
<protein>
    <submittedName>
        <fullName evidence="2">DNA-binding HxlR family transcriptional regulator</fullName>
    </submittedName>
</protein>
<accession>A0A7J9PMU1</accession>
<sequence length="121" mass="14284">MLLKLLSKRFVKEILEMLDKEEEMYFTELMNALEAHRGNIGRLLAELVEEGLLQKREDDQDSKKLSKTYYSLTKYGKLALKIYELESKIEKEKTTNFKMEIKGGKNTNIQTENLDLKIEYK</sequence>
<dbReference type="InterPro" id="IPR005149">
    <property type="entry name" value="Tscrpt_reg_PadR_N"/>
</dbReference>
<dbReference type="Gene3D" id="1.10.10.10">
    <property type="entry name" value="Winged helix-like DNA-binding domain superfamily/Winged helix DNA-binding domain"/>
    <property type="match status" value="1"/>
</dbReference>
<evidence type="ECO:0000313" key="3">
    <source>
        <dbReference type="Proteomes" id="UP000567099"/>
    </source>
</evidence>
<dbReference type="EMBL" id="JACDUO010000001">
    <property type="protein sequence ID" value="MBA2864411.1"/>
    <property type="molecule type" value="Genomic_DNA"/>
</dbReference>
<dbReference type="InterPro" id="IPR036390">
    <property type="entry name" value="WH_DNA-bd_sf"/>
</dbReference>
<dbReference type="Proteomes" id="UP000567099">
    <property type="component" value="Unassembled WGS sequence"/>
</dbReference>
<gene>
    <name evidence="2" type="ORF">HNP94_001411</name>
</gene>
<name>A0A7J9PMU1_METMI</name>
<dbReference type="InterPro" id="IPR036388">
    <property type="entry name" value="WH-like_DNA-bd_sf"/>
</dbReference>
<evidence type="ECO:0000259" key="1">
    <source>
        <dbReference type="Pfam" id="PF03551"/>
    </source>
</evidence>